<feature type="signal peptide" evidence="1">
    <location>
        <begin position="1"/>
        <end position="16"/>
    </location>
</feature>
<evidence type="ECO:0008006" key="4">
    <source>
        <dbReference type="Google" id="ProtNLM"/>
    </source>
</evidence>
<evidence type="ECO:0000256" key="1">
    <source>
        <dbReference type="SAM" id="SignalP"/>
    </source>
</evidence>
<comment type="caution">
    <text evidence="2">The sequence shown here is derived from an EMBL/GenBank/DDBJ whole genome shotgun (WGS) entry which is preliminary data.</text>
</comment>
<reference evidence="3" key="1">
    <citation type="journal article" date="2019" name="Int. J. Syst. Evol. Microbiol.">
        <title>The Global Catalogue of Microorganisms (GCM) 10K type strain sequencing project: providing services to taxonomists for standard genome sequencing and annotation.</title>
        <authorList>
            <consortium name="The Broad Institute Genomics Platform"/>
            <consortium name="The Broad Institute Genome Sequencing Center for Infectious Disease"/>
            <person name="Wu L."/>
            <person name="Ma J."/>
        </authorList>
    </citation>
    <scope>NUCLEOTIDE SEQUENCE [LARGE SCALE GENOMIC DNA]</scope>
    <source>
        <strain evidence="3">KCTC 42083</strain>
    </source>
</reference>
<accession>A0A8H9IGA2</accession>
<proteinExistence type="predicted"/>
<dbReference type="PROSITE" id="PS51257">
    <property type="entry name" value="PROKAR_LIPOPROTEIN"/>
    <property type="match status" value="1"/>
</dbReference>
<protein>
    <recommendedName>
        <fullName evidence="4">DUF3261 domain-containing protein</fullName>
    </recommendedName>
</protein>
<keyword evidence="3" id="KW-1185">Reference proteome</keyword>
<organism evidence="2 3">
    <name type="scientific">Alcaligenes pakistanensis</name>
    <dbReference type="NCBI Taxonomy" id="1482717"/>
    <lineage>
        <taxon>Bacteria</taxon>
        <taxon>Pseudomonadati</taxon>
        <taxon>Pseudomonadota</taxon>
        <taxon>Betaproteobacteria</taxon>
        <taxon>Burkholderiales</taxon>
        <taxon>Alcaligenaceae</taxon>
        <taxon>Alcaligenes</taxon>
    </lineage>
</organism>
<keyword evidence="1" id="KW-0732">Signal</keyword>
<dbReference type="Proteomes" id="UP000608923">
    <property type="component" value="Unassembled WGS sequence"/>
</dbReference>
<evidence type="ECO:0000313" key="2">
    <source>
        <dbReference type="EMBL" id="GHC38044.1"/>
    </source>
</evidence>
<name>A0A8H9IGA2_9BURK</name>
<sequence length="190" mass="21074">MKYLVLPLLVSITACAVQPTTRHLDRPWLDKAIPLDKTGLQFGLATQSVDKPWLVGAAVPLKKPTVWPAALRSTQTFSFSLEEPLPNLDELARRLSLLSDLAVFVSPQARLPPTHVRSNLQTPGLVDESAQRGGVILEQLRLPDLLHQIATVYGLSWRYQQGRLELYRSEAQPFPLPVDVAPMPVSRSSP</sequence>
<dbReference type="RefSeq" id="WP_189390868.1">
    <property type="nucleotide sequence ID" value="NZ_BMZN01000001.1"/>
</dbReference>
<feature type="chain" id="PRO_5034906592" description="DUF3261 domain-containing protein" evidence="1">
    <location>
        <begin position="17"/>
        <end position="190"/>
    </location>
</feature>
<gene>
    <name evidence="2" type="ORF">GCM10010096_04620</name>
</gene>
<dbReference type="EMBL" id="BMZN01000001">
    <property type="protein sequence ID" value="GHC38044.1"/>
    <property type="molecule type" value="Genomic_DNA"/>
</dbReference>
<evidence type="ECO:0000313" key="3">
    <source>
        <dbReference type="Proteomes" id="UP000608923"/>
    </source>
</evidence>
<dbReference type="AlphaFoldDB" id="A0A8H9IGA2"/>